<evidence type="ECO:0000313" key="2">
    <source>
        <dbReference type="EMBL" id="ELP63145.1"/>
    </source>
</evidence>
<feature type="region of interest" description="Disordered" evidence="1">
    <location>
        <begin position="1"/>
        <end position="40"/>
    </location>
</feature>
<evidence type="ECO:0000256" key="1">
    <source>
        <dbReference type="SAM" id="MobiDB-lite"/>
    </source>
</evidence>
<organism evidence="2 3">
    <name type="scientific">Streptomyces turgidiscabies (strain Car8)</name>
    <dbReference type="NCBI Taxonomy" id="698760"/>
    <lineage>
        <taxon>Bacteria</taxon>
        <taxon>Bacillati</taxon>
        <taxon>Actinomycetota</taxon>
        <taxon>Actinomycetes</taxon>
        <taxon>Kitasatosporales</taxon>
        <taxon>Streptomycetaceae</taxon>
        <taxon>Streptomyces</taxon>
    </lineage>
</organism>
<dbReference type="Proteomes" id="UP000010931">
    <property type="component" value="Unassembled WGS sequence"/>
</dbReference>
<dbReference type="AlphaFoldDB" id="L7EXP6"/>
<dbReference type="EMBL" id="AEJB01000539">
    <property type="protein sequence ID" value="ELP63145.1"/>
    <property type="molecule type" value="Genomic_DNA"/>
</dbReference>
<name>L7EXP6_STRT8</name>
<proteinExistence type="predicted"/>
<gene>
    <name evidence="2" type="ORF">STRTUCAR8_06082</name>
</gene>
<reference evidence="2 3" key="1">
    <citation type="journal article" date="2011" name="Plasmid">
        <title>Streptomyces turgidiscabies Car8 contains a modular pathogenicity island that shares virulence genes with other actinobacterial plant pathogens.</title>
        <authorList>
            <person name="Huguet-Tapia J.C."/>
            <person name="Badger J.H."/>
            <person name="Loria R."/>
            <person name="Pettis G.S."/>
        </authorList>
    </citation>
    <scope>NUCLEOTIDE SEQUENCE [LARGE SCALE GENOMIC DNA]</scope>
    <source>
        <strain evidence="2 3">Car8</strain>
    </source>
</reference>
<evidence type="ECO:0000313" key="3">
    <source>
        <dbReference type="Proteomes" id="UP000010931"/>
    </source>
</evidence>
<protein>
    <submittedName>
        <fullName evidence="2">Uncharacterized protein</fullName>
    </submittedName>
</protein>
<comment type="caution">
    <text evidence="2">The sequence shown here is derived from an EMBL/GenBank/DDBJ whole genome shotgun (WGS) entry which is preliminary data.</text>
</comment>
<feature type="compositionally biased region" description="Basic and acidic residues" evidence="1">
    <location>
        <begin position="1"/>
        <end position="12"/>
    </location>
</feature>
<sequence length="40" mass="4470">MPTGARELRDQPPPDLRIPTHSPTPNLTPRTRGAPRTVRI</sequence>
<keyword evidence="3" id="KW-1185">Reference proteome</keyword>
<accession>L7EXP6</accession>